<dbReference type="PANTHER" id="PTHR10840">
    <property type="entry name" value="PROGRAMMED CELL DEATH PROTEIN 5"/>
    <property type="match status" value="1"/>
</dbReference>
<dbReference type="InterPro" id="IPR036883">
    <property type="entry name" value="PDCD5-like_sf"/>
</dbReference>
<dbReference type="SUPFAM" id="SSF46950">
    <property type="entry name" value="Double-stranded DNA-binding domain"/>
    <property type="match status" value="1"/>
</dbReference>
<name>A0AAV2QDK1_MEGNR</name>
<dbReference type="Gene3D" id="1.10.8.140">
    <property type="entry name" value="PDCD5-like"/>
    <property type="match status" value="1"/>
</dbReference>
<accession>A0AAV2QDK1</accession>
<dbReference type="Pfam" id="PF01984">
    <property type="entry name" value="dsDNA_bind"/>
    <property type="match status" value="1"/>
</dbReference>
<comment type="similarity">
    <text evidence="1">Belongs to the PDCD5 family.</text>
</comment>
<gene>
    <name evidence="2" type="ORF">MNOR_LOCUS10390</name>
</gene>
<comment type="caution">
    <text evidence="2">The sequence shown here is derived from an EMBL/GenBank/DDBJ whole genome shotgun (WGS) entry which is preliminary data.</text>
</comment>
<protein>
    <recommendedName>
        <fullName evidence="4">Programmed cell death protein 5</fullName>
    </recommendedName>
</protein>
<dbReference type="EMBL" id="CAXKWB010005226">
    <property type="protein sequence ID" value="CAL4077375.1"/>
    <property type="molecule type" value="Genomic_DNA"/>
</dbReference>
<keyword evidence="3" id="KW-1185">Reference proteome</keyword>
<evidence type="ECO:0008006" key="4">
    <source>
        <dbReference type="Google" id="ProtNLM"/>
    </source>
</evidence>
<reference evidence="2 3" key="1">
    <citation type="submission" date="2024-05" db="EMBL/GenBank/DDBJ databases">
        <authorList>
            <person name="Wallberg A."/>
        </authorList>
    </citation>
    <scope>NUCLEOTIDE SEQUENCE [LARGE SCALE GENOMIC DNA]</scope>
</reference>
<evidence type="ECO:0000313" key="2">
    <source>
        <dbReference type="EMBL" id="CAL4077375.1"/>
    </source>
</evidence>
<dbReference type="PANTHER" id="PTHR10840:SF0">
    <property type="entry name" value="PROGRAMMED CELL DEATH PROTEIN 5"/>
    <property type="match status" value="1"/>
</dbReference>
<dbReference type="Proteomes" id="UP001497623">
    <property type="component" value="Unassembled WGS sequence"/>
</dbReference>
<evidence type="ECO:0000313" key="3">
    <source>
        <dbReference type="Proteomes" id="UP001497623"/>
    </source>
</evidence>
<organism evidence="2 3">
    <name type="scientific">Meganyctiphanes norvegica</name>
    <name type="common">Northern krill</name>
    <name type="synonym">Thysanopoda norvegica</name>
    <dbReference type="NCBI Taxonomy" id="48144"/>
    <lineage>
        <taxon>Eukaryota</taxon>
        <taxon>Metazoa</taxon>
        <taxon>Ecdysozoa</taxon>
        <taxon>Arthropoda</taxon>
        <taxon>Crustacea</taxon>
        <taxon>Multicrustacea</taxon>
        <taxon>Malacostraca</taxon>
        <taxon>Eumalacostraca</taxon>
        <taxon>Eucarida</taxon>
        <taxon>Euphausiacea</taxon>
        <taxon>Euphausiidae</taxon>
        <taxon>Meganyctiphanes</taxon>
    </lineage>
</organism>
<dbReference type="AlphaFoldDB" id="A0AAV2QDK1"/>
<dbReference type="GO" id="GO:0005829">
    <property type="term" value="C:cytosol"/>
    <property type="evidence" value="ECO:0007669"/>
    <property type="project" value="TreeGrafter"/>
</dbReference>
<dbReference type="GO" id="GO:0005634">
    <property type="term" value="C:nucleus"/>
    <property type="evidence" value="ECO:0007669"/>
    <property type="project" value="TreeGrafter"/>
</dbReference>
<evidence type="ECO:0000256" key="1">
    <source>
        <dbReference type="ARBA" id="ARBA00010490"/>
    </source>
</evidence>
<proteinExistence type="inferred from homology"/>
<dbReference type="InterPro" id="IPR002836">
    <property type="entry name" value="PDCD5-like"/>
</dbReference>
<dbReference type="GO" id="GO:0003677">
    <property type="term" value="F:DNA binding"/>
    <property type="evidence" value="ECO:0007669"/>
    <property type="project" value="InterPro"/>
</dbReference>
<sequence>MGDDPELAAIRAKRMQELQGMQGGASQQEEQVAQRKTQMNSILNQVLDQQARARLNTIMCAKPEKGQQMESIICQMATQGQIPGKLAESDLINLAERINAQTQKTSKVKFDRRRINMDSDDDE</sequence>
<dbReference type="PIRSF" id="PIRSF015730">
    <property type="entry name" value="TFAR19"/>
    <property type="match status" value="1"/>
</dbReference>